<dbReference type="PANTHER" id="PTHR10173:SF52">
    <property type="entry name" value="METHIONINE-R-SULFOXIDE REDUCTASE B1"/>
    <property type="match status" value="1"/>
</dbReference>
<gene>
    <name evidence="9" type="primary">msrB</name>
    <name evidence="9" type="ORF">COV04_01330</name>
</gene>
<dbReference type="PROSITE" id="PS51790">
    <property type="entry name" value="MSRB"/>
    <property type="match status" value="1"/>
</dbReference>
<sequence length="126" mass="14028">MSTNSASKDKKLPEDLYRVAREKGTEAPFSGKYWADHEPGMYKCAVCGAELFSSNTKFDSDTGWPSFTDPANIEHLELTEDRSHGMMRTEVTCKKCGAHLGHVFDDGPKDKGGKRYCINSVCLTKE</sequence>
<proteinExistence type="inferred from homology"/>
<dbReference type="AlphaFoldDB" id="A0A2M8LFF0"/>
<dbReference type="PANTHER" id="PTHR10173">
    <property type="entry name" value="METHIONINE SULFOXIDE REDUCTASE"/>
    <property type="match status" value="1"/>
</dbReference>
<evidence type="ECO:0000256" key="7">
    <source>
        <dbReference type="ARBA" id="ARBA00048488"/>
    </source>
</evidence>
<accession>A0A2M8LFF0</accession>
<comment type="similarity">
    <text evidence="2">Belongs to the MsrB Met sulfoxide reductase family.</text>
</comment>
<dbReference type="NCBIfam" id="TIGR00357">
    <property type="entry name" value="peptide-methionine (R)-S-oxide reductase MsrB"/>
    <property type="match status" value="1"/>
</dbReference>
<dbReference type="GO" id="GO:0030091">
    <property type="term" value="P:protein repair"/>
    <property type="evidence" value="ECO:0007669"/>
    <property type="project" value="InterPro"/>
</dbReference>
<name>A0A2M8LFF0_9BACT</name>
<protein>
    <recommendedName>
        <fullName evidence="3">peptide-methionine (R)-S-oxide reductase</fullName>
        <ecNumber evidence="3">1.8.4.12</ecNumber>
    </recommendedName>
</protein>
<evidence type="ECO:0000313" key="10">
    <source>
        <dbReference type="Proteomes" id="UP000231152"/>
    </source>
</evidence>
<evidence type="ECO:0000256" key="4">
    <source>
        <dbReference type="ARBA" id="ARBA00022723"/>
    </source>
</evidence>
<dbReference type="GO" id="GO:0005737">
    <property type="term" value="C:cytoplasm"/>
    <property type="evidence" value="ECO:0007669"/>
    <property type="project" value="TreeGrafter"/>
</dbReference>
<evidence type="ECO:0000313" key="9">
    <source>
        <dbReference type="EMBL" id="PJE76155.1"/>
    </source>
</evidence>
<dbReference type="EC" id="1.8.4.12" evidence="3"/>
<comment type="caution">
    <text evidence="9">The sequence shown here is derived from an EMBL/GenBank/DDBJ whole genome shotgun (WGS) entry which is preliminary data.</text>
</comment>
<dbReference type="InterPro" id="IPR011057">
    <property type="entry name" value="Mss4-like_sf"/>
</dbReference>
<dbReference type="GO" id="GO:0046872">
    <property type="term" value="F:metal ion binding"/>
    <property type="evidence" value="ECO:0007669"/>
    <property type="project" value="UniProtKB-KW"/>
</dbReference>
<evidence type="ECO:0000256" key="3">
    <source>
        <dbReference type="ARBA" id="ARBA00012499"/>
    </source>
</evidence>
<dbReference type="Proteomes" id="UP000231152">
    <property type="component" value="Unassembled WGS sequence"/>
</dbReference>
<evidence type="ECO:0000256" key="2">
    <source>
        <dbReference type="ARBA" id="ARBA00007174"/>
    </source>
</evidence>
<evidence type="ECO:0000256" key="6">
    <source>
        <dbReference type="ARBA" id="ARBA00023002"/>
    </source>
</evidence>
<dbReference type="Pfam" id="PF01641">
    <property type="entry name" value="SelR"/>
    <property type="match status" value="1"/>
</dbReference>
<evidence type="ECO:0000256" key="5">
    <source>
        <dbReference type="ARBA" id="ARBA00022833"/>
    </source>
</evidence>
<dbReference type="InterPro" id="IPR028427">
    <property type="entry name" value="Met_Sox_Rdtase_MsrB"/>
</dbReference>
<keyword evidence="6" id="KW-0560">Oxidoreductase</keyword>
<dbReference type="GO" id="GO:0006979">
    <property type="term" value="P:response to oxidative stress"/>
    <property type="evidence" value="ECO:0007669"/>
    <property type="project" value="InterPro"/>
</dbReference>
<dbReference type="GO" id="GO:0033743">
    <property type="term" value="F:peptide-methionine (R)-S-oxide reductase activity"/>
    <property type="evidence" value="ECO:0007669"/>
    <property type="project" value="UniProtKB-EC"/>
</dbReference>
<dbReference type="SUPFAM" id="SSF51316">
    <property type="entry name" value="Mss4-like"/>
    <property type="match status" value="1"/>
</dbReference>
<keyword evidence="4" id="KW-0479">Metal-binding</keyword>
<dbReference type="InterPro" id="IPR002579">
    <property type="entry name" value="Met_Sox_Rdtase_MsrB_dom"/>
</dbReference>
<dbReference type="EMBL" id="PFET01000005">
    <property type="protein sequence ID" value="PJE76155.1"/>
    <property type="molecule type" value="Genomic_DNA"/>
</dbReference>
<dbReference type="Gene3D" id="2.170.150.20">
    <property type="entry name" value="Peptide methionine sulfoxide reductase"/>
    <property type="match status" value="1"/>
</dbReference>
<comment type="catalytic activity">
    <reaction evidence="7">
        <text>L-methionyl-[protein] + [thioredoxin]-disulfide + H2O = L-methionyl-(R)-S-oxide-[protein] + [thioredoxin]-dithiol</text>
        <dbReference type="Rhea" id="RHEA:24164"/>
        <dbReference type="Rhea" id="RHEA-COMP:10698"/>
        <dbReference type="Rhea" id="RHEA-COMP:10700"/>
        <dbReference type="Rhea" id="RHEA-COMP:12313"/>
        <dbReference type="Rhea" id="RHEA-COMP:12314"/>
        <dbReference type="ChEBI" id="CHEBI:15377"/>
        <dbReference type="ChEBI" id="CHEBI:16044"/>
        <dbReference type="ChEBI" id="CHEBI:29950"/>
        <dbReference type="ChEBI" id="CHEBI:45764"/>
        <dbReference type="ChEBI" id="CHEBI:50058"/>
        <dbReference type="EC" id="1.8.4.12"/>
    </reaction>
</comment>
<reference evidence="9 10" key="1">
    <citation type="submission" date="2017-09" db="EMBL/GenBank/DDBJ databases">
        <title>Depth-based differentiation of microbial function through sediment-hosted aquifers and enrichment of novel symbionts in the deep terrestrial subsurface.</title>
        <authorList>
            <person name="Probst A.J."/>
            <person name="Ladd B."/>
            <person name="Jarett J.K."/>
            <person name="Geller-Mcgrath D.E."/>
            <person name="Sieber C.M."/>
            <person name="Emerson J.B."/>
            <person name="Anantharaman K."/>
            <person name="Thomas B.C."/>
            <person name="Malmstrom R."/>
            <person name="Stieglmeier M."/>
            <person name="Klingl A."/>
            <person name="Woyke T."/>
            <person name="Ryan C.M."/>
            <person name="Banfield J.F."/>
        </authorList>
    </citation>
    <scope>NUCLEOTIDE SEQUENCE [LARGE SCALE GENOMIC DNA]</scope>
    <source>
        <strain evidence="9">CG10_big_fil_rev_8_21_14_0_10_48_11</strain>
    </source>
</reference>
<comment type="cofactor">
    <cofactor evidence="1">
        <name>Zn(2+)</name>
        <dbReference type="ChEBI" id="CHEBI:29105"/>
    </cofactor>
</comment>
<keyword evidence="5" id="KW-0862">Zinc</keyword>
<evidence type="ECO:0000256" key="1">
    <source>
        <dbReference type="ARBA" id="ARBA00001947"/>
    </source>
</evidence>
<organism evidence="9 10">
    <name type="scientific">Candidatus Uhrbacteria bacterium CG10_big_fil_rev_8_21_14_0_10_48_11</name>
    <dbReference type="NCBI Taxonomy" id="1975037"/>
    <lineage>
        <taxon>Bacteria</taxon>
        <taxon>Candidatus Uhriibacteriota</taxon>
    </lineage>
</organism>
<dbReference type="FunFam" id="2.170.150.20:FF:000001">
    <property type="entry name" value="Peptide methionine sulfoxide reductase MsrB"/>
    <property type="match status" value="1"/>
</dbReference>
<feature type="domain" description="MsrB" evidence="8">
    <location>
        <begin position="5"/>
        <end position="126"/>
    </location>
</feature>
<evidence type="ECO:0000259" key="8">
    <source>
        <dbReference type="PROSITE" id="PS51790"/>
    </source>
</evidence>